<evidence type="ECO:0000256" key="10">
    <source>
        <dbReference type="ARBA" id="ARBA00032441"/>
    </source>
</evidence>
<accession>A0A2P1PS70</accession>
<keyword evidence="7" id="KW-0547">Nucleotide-binding</keyword>
<evidence type="ECO:0000256" key="1">
    <source>
        <dbReference type="ARBA" id="ARBA00004496"/>
    </source>
</evidence>
<dbReference type="OrthoDB" id="9800307at2"/>
<dbReference type="AlphaFoldDB" id="A0A2P1PS70"/>
<comment type="similarity">
    <text evidence="2">Belongs to the TsaE family.</text>
</comment>
<dbReference type="NCBIfam" id="TIGR00150">
    <property type="entry name" value="T6A_YjeE"/>
    <property type="match status" value="1"/>
</dbReference>
<dbReference type="EMBL" id="CP027860">
    <property type="protein sequence ID" value="AVP97672.1"/>
    <property type="molecule type" value="Genomic_DNA"/>
</dbReference>
<reference evidence="11 12" key="2">
    <citation type="submission" date="2018-03" db="EMBL/GenBank/DDBJ databases">
        <authorList>
            <person name="Keele B.F."/>
        </authorList>
    </citation>
    <scope>NUCLEOTIDE SEQUENCE [LARGE SCALE GENOMIC DNA]</scope>
    <source>
        <strain evidence="11 12">D13</strain>
    </source>
</reference>
<evidence type="ECO:0000313" key="12">
    <source>
        <dbReference type="Proteomes" id="UP000241074"/>
    </source>
</evidence>
<dbReference type="KEGG" id="xba:C7S18_10875"/>
<keyword evidence="5" id="KW-0819">tRNA processing</keyword>
<comment type="subcellular location">
    <subcellularLocation>
        <location evidence="1">Cytoplasm</location>
    </subcellularLocation>
</comment>
<organism evidence="11 12">
    <name type="scientific">Ahniella affigens</name>
    <dbReference type="NCBI Taxonomy" id="2021234"/>
    <lineage>
        <taxon>Bacteria</taxon>
        <taxon>Pseudomonadati</taxon>
        <taxon>Pseudomonadota</taxon>
        <taxon>Gammaproteobacteria</taxon>
        <taxon>Lysobacterales</taxon>
        <taxon>Rhodanobacteraceae</taxon>
        <taxon>Ahniella</taxon>
    </lineage>
</organism>
<reference evidence="11 12" key="1">
    <citation type="submission" date="2018-03" db="EMBL/GenBank/DDBJ databases">
        <title>Ahniella affigens gen. nov., sp. nov., a gammaproteobacterium isolated from sandy soil near a stream.</title>
        <authorList>
            <person name="Ko Y."/>
            <person name="Kim J.-H."/>
        </authorList>
    </citation>
    <scope>NUCLEOTIDE SEQUENCE [LARGE SCALE GENOMIC DNA]</scope>
    <source>
        <strain evidence="11 12">D13</strain>
    </source>
</reference>
<keyword evidence="4" id="KW-0963">Cytoplasm</keyword>
<proteinExistence type="inferred from homology"/>
<keyword evidence="11" id="KW-0808">Transferase</keyword>
<evidence type="ECO:0000256" key="5">
    <source>
        <dbReference type="ARBA" id="ARBA00022694"/>
    </source>
</evidence>
<keyword evidence="12" id="KW-1185">Reference proteome</keyword>
<dbReference type="InterPro" id="IPR003442">
    <property type="entry name" value="T6A_TsaE"/>
</dbReference>
<keyword evidence="9" id="KW-0460">Magnesium</keyword>
<dbReference type="Proteomes" id="UP000241074">
    <property type="component" value="Chromosome"/>
</dbReference>
<evidence type="ECO:0000256" key="3">
    <source>
        <dbReference type="ARBA" id="ARBA00019010"/>
    </source>
</evidence>
<protein>
    <recommendedName>
        <fullName evidence="3">tRNA threonylcarbamoyladenosine biosynthesis protein TsaE</fullName>
    </recommendedName>
    <alternativeName>
        <fullName evidence="10">t(6)A37 threonylcarbamoyladenosine biosynthesis protein TsaE</fullName>
    </alternativeName>
</protein>
<evidence type="ECO:0000256" key="6">
    <source>
        <dbReference type="ARBA" id="ARBA00022723"/>
    </source>
</evidence>
<dbReference type="GO" id="GO:0016740">
    <property type="term" value="F:transferase activity"/>
    <property type="evidence" value="ECO:0007669"/>
    <property type="project" value="UniProtKB-KW"/>
</dbReference>
<evidence type="ECO:0000256" key="7">
    <source>
        <dbReference type="ARBA" id="ARBA00022741"/>
    </source>
</evidence>
<evidence type="ECO:0000256" key="4">
    <source>
        <dbReference type="ARBA" id="ARBA00022490"/>
    </source>
</evidence>
<evidence type="ECO:0000256" key="9">
    <source>
        <dbReference type="ARBA" id="ARBA00022842"/>
    </source>
</evidence>
<dbReference type="RefSeq" id="WP_106891592.1">
    <property type="nucleotide sequence ID" value="NZ_CP027860.1"/>
</dbReference>
<dbReference type="Pfam" id="PF02367">
    <property type="entry name" value="TsaE"/>
    <property type="match status" value="1"/>
</dbReference>
<name>A0A2P1PS70_9GAMM</name>
<evidence type="ECO:0000256" key="2">
    <source>
        <dbReference type="ARBA" id="ARBA00007599"/>
    </source>
</evidence>
<keyword evidence="6" id="KW-0479">Metal-binding</keyword>
<dbReference type="PANTHER" id="PTHR33540">
    <property type="entry name" value="TRNA THREONYLCARBAMOYLADENOSINE BIOSYNTHESIS PROTEIN TSAE"/>
    <property type="match status" value="1"/>
</dbReference>
<evidence type="ECO:0000256" key="8">
    <source>
        <dbReference type="ARBA" id="ARBA00022840"/>
    </source>
</evidence>
<dbReference type="Gene3D" id="3.40.50.300">
    <property type="entry name" value="P-loop containing nucleotide triphosphate hydrolases"/>
    <property type="match status" value="1"/>
</dbReference>
<dbReference type="PANTHER" id="PTHR33540:SF2">
    <property type="entry name" value="TRNA THREONYLCARBAMOYLADENOSINE BIOSYNTHESIS PROTEIN TSAE"/>
    <property type="match status" value="1"/>
</dbReference>
<dbReference type="GO" id="GO:0005524">
    <property type="term" value="F:ATP binding"/>
    <property type="evidence" value="ECO:0007669"/>
    <property type="project" value="UniProtKB-KW"/>
</dbReference>
<dbReference type="GO" id="GO:0005737">
    <property type="term" value="C:cytoplasm"/>
    <property type="evidence" value="ECO:0007669"/>
    <property type="project" value="UniProtKB-SubCell"/>
</dbReference>
<dbReference type="InterPro" id="IPR027417">
    <property type="entry name" value="P-loop_NTPase"/>
</dbReference>
<keyword evidence="8" id="KW-0067">ATP-binding</keyword>
<dbReference type="GO" id="GO:0002949">
    <property type="term" value="P:tRNA threonylcarbamoyladenosine modification"/>
    <property type="evidence" value="ECO:0007669"/>
    <property type="project" value="InterPro"/>
</dbReference>
<sequence>MSTALSEELADEAATLALAARLALALKPPLLIALEGNLGAGKTTLARGVIQTLAPGTRVKSPTYTLVESYPVPFGAIHHFDLYRLVDPDELEQIDLAGFADANAVLLIEWPDKGGERTAYPDLRVQLAYDGAGRTAQVHALSQSGQRVLDALSANGPVS</sequence>
<gene>
    <name evidence="11" type="ORF">C7S18_10875</name>
</gene>
<evidence type="ECO:0000313" key="11">
    <source>
        <dbReference type="EMBL" id="AVP97672.1"/>
    </source>
</evidence>
<dbReference type="SUPFAM" id="SSF52540">
    <property type="entry name" value="P-loop containing nucleoside triphosphate hydrolases"/>
    <property type="match status" value="1"/>
</dbReference>
<dbReference type="GO" id="GO:0046872">
    <property type="term" value="F:metal ion binding"/>
    <property type="evidence" value="ECO:0007669"/>
    <property type="project" value="UniProtKB-KW"/>
</dbReference>